<evidence type="ECO:0000256" key="3">
    <source>
        <dbReference type="ARBA" id="ARBA00013368"/>
    </source>
</evidence>
<keyword evidence="4" id="KW-0175">Coiled coil</keyword>
<dbReference type="InterPro" id="IPR038729">
    <property type="entry name" value="Rad50/SbcC_AAA"/>
</dbReference>
<accession>A0ABN3DZS4</accession>
<evidence type="ECO:0000256" key="5">
    <source>
        <dbReference type="SAM" id="MobiDB-lite"/>
    </source>
</evidence>
<sequence length="685" mass="77409">MKITSVEMENFRAYGGRQQIDFSGGDNRNVTLVYGTNGGGKTTLLNAFTWTLYGKVTPDLENPGDFVNWDAWYAAEEGEEIPVSVAVTFDHGGKTYRAVRKLKPRRRGYAQQDLGRPEFELSISDSSGAWKKSPNPSLVIDKILPSRLFQFFFINGERIEYLAKQEAYKEIQEAVKTLLEIEPLERALKHLPSARTRVRSKSSSSSTSMNKVREEIDLLEEEQAEKRQQRDELKQEIHHIRAEISSIDGRLRTLEGAKALQLQRDHLSAEQKRVSRSLDEAVASRKRLVATRGFLAFLPGLAGQVRDVCDELRVRGELPAPLKRTFVEDLLEQAKCICGTHLVEGSPERALIEQWLSRSGRAEVEAAWNILRGHAAGLEEQRKSTIEDLESLDTRISQGHGELRDLQGRLDEVTAQIGRLPGEDIARLESARGDHEANLGEKQRRFGAVDGRLDALESELGKKNTEFNTLAERDEANKLIQRRHEVLQEAEDVLTKTLDILKERTRRQLDRKIRSVFESSSFKDYVPELTSEFELELWTGTDERRRRAAKSTGENMLLSLSFVAALALQCREISIHDDLSSGDVREFPVVLDASFGSLDIDYQRRVARFLPKMASQMIVLSSQAQSGGVEEHLRDHVGKQYVITTHTRKTGMEDVTESITIDGYPYPYQEQGSSFDGAKLKEIPA</sequence>
<proteinExistence type="inferred from homology"/>
<evidence type="ECO:0000313" key="7">
    <source>
        <dbReference type="EMBL" id="GAA2245357.1"/>
    </source>
</evidence>
<organism evidence="7 8">
    <name type="scientific">Kitasatospora cystarginea</name>
    <dbReference type="NCBI Taxonomy" id="58350"/>
    <lineage>
        <taxon>Bacteria</taxon>
        <taxon>Bacillati</taxon>
        <taxon>Actinomycetota</taxon>
        <taxon>Actinomycetes</taxon>
        <taxon>Kitasatosporales</taxon>
        <taxon>Streptomycetaceae</taxon>
        <taxon>Kitasatospora</taxon>
    </lineage>
</organism>
<dbReference type="RefSeq" id="WP_344636763.1">
    <property type="nucleotide sequence ID" value="NZ_BAAATR010000011.1"/>
</dbReference>
<comment type="caution">
    <text evidence="7">The sequence shown here is derived from an EMBL/GenBank/DDBJ whole genome shotgun (WGS) entry which is preliminary data.</text>
</comment>
<dbReference type="Pfam" id="PF13476">
    <property type="entry name" value="AAA_23"/>
    <property type="match status" value="1"/>
</dbReference>
<protein>
    <recommendedName>
        <fullName evidence="3">Nuclease SbcCD subunit C</fullName>
    </recommendedName>
</protein>
<dbReference type="EMBL" id="BAAATR010000011">
    <property type="protein sequence ID" value="GAA2245357.1"/>
    <property type="molecule type" value="Genomic_DNA"/>
</dbReference>
<comment type="subunit">
    <text evidence="2">Heterodimer of SbcC and SbcD.</text>
</comment>
<evidence type="ECO:0000256" key="4">
    <source>
        <dbReference type="SAM" id="Coils"/>
    </source>
</evidence>
<evidence type="ECO:0000259" key="6">
    <source>
        <dbReference type="Pfam" id="PF13476"/>
    </source>
</evidence>
<comment type="similarity">
    <text evidence="1">Belongs to the SMC family. SbcC subfamily.</text>
</comment>
<feature type="domain" description="Rad50/SbcC-type AAA" evidence="6">
    <location>
        <begin position="5"/>
        <end position="244"/>
    </location>
</feature>
<keyword evidence="8" id="KW-1185">Reference proteome</keyword>
<dbReference type="SUPFAM" id="SSF52540">
    <property type="entry name" value="P-loop containing nucleoside triphosphate hydrolases"/>
    <property type="match status" value="1"/>
</dbReference>
<dbReference type="Proteomes" id="UP001500305">
    <property type="component" value="Unassembled WGS sequence"/>
</dbReference>
<feature type="coiled-coil region" evidence="4">
    <location>
        <begin position="425"/>
        <end position="473"/>
    </location>
</feature>
<evidence type="ECO:0000256" key="2">
    <source>
        <dbReference type="ARBA" id="ARBA00011322"/>
    </source>
</evidence>
<dbReference type="PANTHER" id="PTHR32114:SF2">
    <property type="entry name" value="ABC TRANSPORTER ABCH.3"/>
    <property type="match status" value="1"/>
</dbReference>
<gene>
    <name evidence="7" type="ORF">GCM10010430_29020</name>
</gene>
<reference evidence="7 8" key="1">
    <citation type="journal article" date="2019" name="Int. J. Syst. Evol. Microbiol.">
        <title>The Global Catalogue of Microorganisms (GCM) 10K type strain sequencing project: providing services to taxonomists for standard genome sequencing and annotation.</title>
        <authorList>
            <consortium name="The Broad Institute Genomics Platform"/>
            <consortium name="The Broad Institute Genome Sequencing Center for Infectious Disease"/>
            <person name="Wu L."/>
            <person name="Ma J."/>
        </authorList>
    </citation>
    <scope>NUCLEOTIDE SEQUENCE [LARGE SCALE GENOMIC DNA]</scope>
    <source>
        <strain evidence="7 8">JCM 7356</strain>
    </source>
</reference>
<dbReference type="PANTHER" id="PTHR32114">
    <property type="entry name" value="ABC TRANSPORTER ABCH.3"/>
    <property type="match status" value="1"/>
</dbReference>
<feature type="region of interest" description="Disordered" evidence="5">
    <location>
        <begin position="193"/>
        <end position="216"/>
    </location>
</feature>
<dbReference type="Gene3D" id="3.40.50.300">
    <property type="entry name" value="P-loop containing nucleotide triphosphate hydrolases"/>
    <property type="match status" value="2"/>
</dbReference>
<evidence type="ECO:0000313" key="8">
    <source>
        <dbReference type="Proteomes" id="UP001500305"/>
    </source>
</evidence>
<name>A0ABN3DZS4_9ACTN</name>
<evidence type="ECO:0000256" key="1">
    <source>
        <dbReference type="ARBA" id="ARBA00006930"/>
    </source>
</evidence>
<dbReference type="InterPro" id="IPR027417">
    <property type="entry name" value="P-loop_NTPase"/>
</dbReference>